<gene>
    <name evidence="1" type="ORF">POM88_012230</name>
</gene>
<protein>
    <submittedName>
        <fullName evidence="1">Uncharacterized protein</fullName>
    </submittedName>
</protein>
<accession>A0AAD8IW22</accession>
<sequence>MLPNAFDYLTSESLESSLWRKFMFTGYVAMMSSIETLMTEFQAAAIFYTRLHFKTKTHIILDEEKVGNDGHNGHVQWPSQDYHLEKCRLPFRYSASPDFDCNTVN</sequence>
<proteinExistence type="predicted"/>
<reference evidence="1" key="1">
    <citation type="submission" date="2023-02" db="EMBL/GenBank/DDBJ databases">
        <title>Genome of toxic invasive species Heracleum sosnowskyi carries increased number of genes despite the absence of recent whole-genome duplications.</title>
        <authorList>
            <person name="Schelkunov M."/>
            <person name="Shtratnikova V."/>
            <person name="Makarenko M."/>
            <person name="Klepikova A."/>
            <person name="Omelchenko D."/>
            <person name="Novikova G."/>
            <person name="Obukhova E."/>
            <person name="Bogdanov V."/>
            <person name="Penin A."/>
            <person name="Logacheva M."/>
        </authorList>
    </citation>
    <scope>NUCLEOTIDE SEQUENCE</scope>
    <source>
        <strain evidence="1">Hsosn_3</strain>
        <tissue evidence="1">Leaf</tissue>
    </source>
</reference>
<keyword evidence="2" id="KW-1185">Reference proteome</keyword>
<evidence type="ECO:0000313" key="2">
    <source>
        <dbReference type="Proteomes" id="UP001237642"/>
    </source>
</evidence>
<name>A0AAD8IW22_9APIA</name>
<evidence type="ECO:0000313" key="1">
    <source>
        <dbReference type="EMBL" id="KAK1393174.1"/>
    </source>
</evidence>
<reference evidence="1" key="2">
    <citation type="submission" date="2023-05" db="EMBL/GenBank/DDBJ databases">
        <authorList>
            <person name="Schelkunov M.I."/>
        </authorList>
    </citation>
    <scope>NUCLEOTIDE SEQUENCE</scope>
    <source>
        <strain evidence="1">Hsosn_3</strain>
        <tissue evidence="1">Leaf</tissue>
    </source>
</reference>
<dbReference type="EMBL" id="JAUIZM010000003">
    <property type="protein sequence ID" value="KAK1393174.1"/>
    <property type="molecule type" value="Genomic_DNA"/>
</dbReference>
<organism evidence="1 2">
    <name type="scientific">Heracleum sosnowskyi</name>
    <dbReference type="NCBI Taxonomy" id="360622"/>
    <lineage>
        <taxon>Eukaryota</taxon>
        <taxon>Viridiplantae</taxon>
        <taxon>Streptophyta</taxon>
        <taxon>Embryophyta</taxon>
        <taxon>Tracheophyta</taxon>
        <taxon>Spermatophyta</taxon>
        <taxon>Magnoliopsida</taxon>
        <taxon>eudicotyledons</taxon>
        <taxon>Gunneridae</taxon>
        <taxon>Pentapetalae</taxon>
        <taxon>asterids</taxon>
        <taxon>campanulids</taxon>
        <taxon>Apiales</taxon>
        <taxon>Apiaceae</taxon>
        <taxon>Apioideae</taxon>
        <taxon>apioid superclade</taxon>
        <taxon>Tordylieae</taxon>
        <taxon>Tordyliinae</taxon>
        <taxon>Heracleum</taxon>
    </lineage>
</organism>
<comment type="caution">
    <text evidence="1">The sequence shown here is derived from an EMBL/GenBank/DDBJ whole genome shotgun (WGS) entry which is preliminary data.</text>
</comment>
<dbReference type="AlphaFoldDB" id="A0AAD8IW22"/>
<dbReference type="Proteomes" id="UP001237642">
    <property type="component" value="Unassembled WGS sequence"/>
</dbReference>